<accession>A0A923I6T9</accession>
<dbReference type="EMBL" id="JACONZ010000002">
    <property type="protein sequence ID" value="MBC5580894.1"/>
    <property type="molecule type" value="Genomic_DNA"/>
</dbReference>
<sequence length="200" mass="23049">MSNRFLVTQSLLSSWLWLYKASDPEKSQMDFLRVLERRKERPTGPMLDGIQFENMVTACCTGSPPATEHKWAAGVEAVSGIVQGGQFQVAASVRRRIEDTDFVLYGRLDALKAGVIYDIKFSRSYEPGKFLDSPQHPMYFECCPEVQKFVYLVSNGTDLCREEYLREDTPPIELTIRQFIRYLKSAGLLATYYNNWRSKY</sequence>
<comment type="caution">
    <text evidence="1">The sequence shown here is derived from an EMBL/GenBank/DDBJ whole genome shotgun (WGS) entry which is preliminary data.</text>
</comment>
<keyword evidence="2" id="KW-1185">Reference proteome</keyword>
<evidence type="ECO:0000313" key="1">
    <source>
        <dbReference type="EMBL" id="MBC5580894.1"/>
    </source>
</evidence>
<dbReference type="RefSeq" id="WP_186887273.1">
    <property type="nucleotide sequence ID" value="NZ_JACONZ010000002.1"/>
</dbReference>
<organism evidence="1 2">
    <name type="scientific">Anaerofilum hominis</name>
    <dbReference type="NCBI Taxonomy" id="2763016"/>
    <lineage>
        <taxon>Bacteria</taxon>
        <taxon>Bacillati</taxon>
        <taxon>Bacillota</taxon>
        <taxon>Clostridia</taxon>
        <taxon>Eubacteriales</taxon>
        <taxon>Oscillospiraceae</taxon>
        <taxon>Anaerofilum</taxon>
    </lineage>
</organism>
<dbReference type="Proteomes" id="UP000659630">
    <property type="component" value="Unassembled WGS sequence"/>
</dbReference>
<reference evidence="1" key="1">
    <citation type="submission" date="2020-08" db="EMBL/GenBank/DDBJ databases">
        <title>Genome public.</title>
        <authorList>
            <person name="Liu C."/>
            <person name="Sun Q."/>
        </authorList>
    </citation>
    <scope>NUCLEOTIDE SEQUENCE</scope>
    <source>
        <strain evidence="1">BX8</strain>
    </source>
</reference>
<evidence type="ECO:0000313" key="2">
    <source>
        <dbReference type="Proteomes" id="UP000659630"/>
    </source>
</evidence>
<name>A0A923I6T9_9FIRM</name>
<gene>
    <name evidence="1" type="ORF">H8S23_05200</name>
</gene>
<protein>
    <submittedName>
        <fullName evidence="1">Uncharacterized protein</fullName>
    </submittedName>
</protein>
<proteinExistence type="predicted"/>
<dbReference type="AlphaFoldDB" id="A0A923I6T9"/>